<name>A0A4S3MF23_9RHOB</name>
<feature type="compositionally biased region" description="Gly residues" evidence="1">
    <location>
        <begin position="292"/>
        <end position="302"/>
    </location>
</feature>
<dbReference type="OrthoDB" id="9843642at2"/>
<feature type="compositionally biased region" description="Low complexity" evidence="1">
    <location>
        <begin position="303"/>
        <end position="312"/>
    </location>
</feature>
<proteinExistence type="predicted"/>
<organism evidence="3 4">
    <name type="scientific">Thalassobius vesicularis</name>
    <dbReference type="NCBI Taxonomy" id="1294297"/>
    <lineage>
        <taxon>Bacteria</taxon>
        <taxon>Pseudomonadati</taxon>
        <taxon>Pseudomonadota</taxon>
        <taxon>Alphaproteobacteria</taxon>
        <taxon>Rhodobacterales</taxon>
        <taxon>Roseobacteraceae</taxon>
        <taxon>Thalassovita</taxon>
    </lineage>
</organism>
<keyword evidence="2" id="KW-0732">Signal</keyword>
<dbReference type="RefSeq" id="WP_136337248.1">
    <property type="nucleotide sequence ID" value="NZ_SSMD01000001.1"/>
</dbReference>
<feature type="region of interest" description="Disordered" evidence="1">
    <location>
        <begin position="247"/>
        <end position="323"/>
    </location>
</feature>
<feature type="compositionally biased region" description="Low complexity" evidence="1">
    <location>
        <begin position="275"/>
        <end position="285"/>
    </location>
</feature>
<dbReference type="AlphaFoldDB" id="A0A4S3MF23"/>
<feature type="signal peptide" evidence="2">
    <location>
        <begin position="1"/>
        <end position="24"/>
    </location>
</feature>
<reference evidence="3 4" key="1">
    <citation type="submission" date="2019-04" db="EMBL/GenBank/DDBJ databases">
        <title>Draft genome sequence of Youngimonas vesicularis.</title>
        <authorList>
            <person name="Hameed A."/>
        </authorList>
    </citation>
    <scope>NUCLEOTIDE SEQUENCE [LARGE SCALE GENOMIC DNA]</scope>
    <source>
        <strain evidence="3 4">CC-AMW-E</strain>
    </source>
</reference>
<feature type="compositionally biased region" description="Gly residues" evidence="1">
    <location>
        <begin position="260"/>
        <end position="274"/>
    </location>
</feature>
<dbReference type="EMBL" id="SSMD01000001">
    <property type="protein sequence ID" value="THD76304.1"/>
    <property type="molecule type" value="Genomic_DNA"/>
</dbReference>
<sequence>MTRSLRVILLIALPLLTLGSALRAQSMDDPFRPDWMSYSDLQFLQTGLTLQGLYVGLIDGKWGKGSQGALERALGRASGSDIRNRDLLPLLQATRDAIQTDFWQGVTDFPDKVTFLAPMSVVQQDLGSELFTLQSPDQSLKIRLIENDKDKTVEMHKWLIENHKGTKQQLYQKYDKTVLITSGLLGNGKTVYLRSQYARSQTIVTVLVQYDPSEKERGQLVAASISYDRPITLTLDQYGTLARLMSEGTTPVRPSQPAQPGGGISGGGSGGGIGISRPAPGTGTQPAPPAQPGGGSGGGIGIGRPAAPIASGSFTIPPVPMSE</sequence>
<evidence type="ECO:0008006" key="5">
    <source>
        <dbReference type="Google" id="ProtNLM"/>
    </source>
</evidence>
<feature type="chain" id="PRO_5020242570" description="DUF3887 domain-containing protein" evidence="2">
    <location>
        <begin position="25"/>
        <end position="323"/>
    </location>
</feature>
<dbReference type="Proteomes" id="UP000306113">
    <property type="component" value="Unassembled WGS sequence"/>
</dbReference>
<evidence type="ECO:0000313" key="3">
    <source>
        <dbReference type="EMBL" id="THD76304.1"/>
    </source>
</evidence>
<comment type="caution">
    <text evidence="3">The sequence shown here is derived from an EMBL/GenBank/DDBJ whole genome shotgun (WGS) entry which is preliminary data.</text>
</comment>
<evidence type="ECO:0000256" key="1">
    <source>
        <dbReference type="SAM" id="MobiDB-lite"/>
    </source>
</evidence>
<evidence type="ECO:0000313" key="4">
    <source>
        <dbReference type="Proteomes" id="UP000306113"/>
    </source>
</evidence>
<keyword evidence="4" id="KW-1185">Reference proteome</keyword>
<accession>A0A4S3MF23</accession>
<gene>
    <name evidence="3" type="ORF">E7681_00230</name>
</gene>
<protein>
    <recommendedName>
        <fullName evidence="5">DUF3887 domain-containing protein</fullName>
    </recommendedName>
</protein>
<evidence type="ECO:0000256" key="2">
    <source>
        <dbReference type="SAM" id="SignalP"/>
    </source>
</evidence>
<feature type="compositionally biased region" description="Polar residues" evidence="1">
    <location>
        <begin position="247"/>
        <end position="258"/>
    </location>
</feature>